<accession>A0ABW3M802</accession>
<protein>
    <submittedName>
        <fullName evidence="1">Uncharacterized protein</fullName>
    </submittedName>
</protein>
<evidence type="ECO:0000313" key="2">
    <source>
        <dbReference type="Proteomes" id="UP001597045"/>
    </source>
</evidence>
<comment type="caution">
    <text evidence="1">The sequence shown here is derived from an EMBL/GenBank/DDBJ whole genome shotgun (WGS) entry which is preliminary data.</text>
</comment>
<keyword evidence="2" id="KW-1185">Reference proteome</keyword>
<dbReference type="EMBL" id="JBHTIS010000802">
    <property type="protein sequence ID" value="MFD1046817.1"/>
    <property type="molecule type" value="Genomic_DNA"/>
</dbReference>
<evidence type="ECO:0000313" key="1">
    <source>
        <dbReference type="EMBL" id="MFD1046817.1"/>
    </source>
</evidence>
<reference evidence="2" key="1">
    <citation type="journal article" date="2019" name="Int. J. Syst. Evol. Microbiol.">
        <title>The Global Catalogue of Microorganisms (GCM) 10K type strain sequencing project: providing services to taxonomists for standard genome sequencing and annotation.</title>
        <authorList>
            <consortium name="The Broad Institute Genomics Platform"/>
            <consortium name="The Broad Institute Genome Sequencing Center for Infectious Disease"/>
            <person name="Wu L."/>
            <person name="Ma J."/>
        </authorList>
    </citation>
    <scope>NUCLEOTIDE SEQUENCE [LARGE SCALE GENOMIC DNA]</scope>
    <source>
        <strain evidence="2">JCM 31486</strain>
    </source>
</reference>
<feature type="non-terminal residue" evidence="1">
    <location>
        <position position="69"/>
    </location>
</feature>
<gene>
    <name evidence="1" type="ORF">ACFQ1S_15295</name>
</gene>
<sequence length="69" mass="7699">MASYAFTFEIQPTGESHVSQSSPPRRRSGLAEYVEQNGQVVDHYGDVEADGRDRVGLVGSRTGRRDLFR</sequence>
<proteinExistence type="predicted"/>
<organism evidence="1 2">
    <name type="scientific">Kibdelosporangium lantanae</name>
    <dbReference type="NCBI Taxonomy" id="1497396"/>
    <lineage>
        <taxon>Bacteria</taxon>
        <taxon>Bacillati</taxon>
        <taxon>Actinomycetota</taxon>
        <taxon>Actinomycetes</taxon>
        <taxon>Pseudonocardiales</taxon>
        <taxon>Pseudonocardiaceae</taxon>
        <taxon>Kibdelosporangium</taxon>
    </lineage>
</organism>
<dbReference type="Proteomes" id="UP001597045">
    <property type="component" value="Unassembled WGS sequence"/>
</dbReference>
<name>A0ABW3M802_9PSEU</name>